<name>X6NFY3_RETFI</name>
<gene>
    <name evidence="2" type="ORF">RFI_12482</name>
</gene>
<keyword evidence="1" id="KW-0812">Transmembrane</keyword>
<evidence type="ECO:0000313" key="2">
    <source>
        <dbReference type="EMBL" id="ETO24674.1"/>
    </source>
</evidence>
<keyword evidence="1" id="KW-0472">Membrane</keyword>
<evidence type="ECO:0000256" key="1">
    <source>
        <dbReference type="SAM" id="Phobius"/>
    </source>
</evidence>
<feature type="transmembrane region" description="Helical" evidence="1">
    <location>
        <begin position="20"/>
        <end position="42"/>
    </location>
</feature>
<dbReference type="AlphaFoldDB" id="X6NFY3"/>
<organism evidence="2 3">
    <name type="scientific">Reticulomyxa filosa</name>
    <dbReference type="NCBI Taxonomy" id="46433"/>
    <lineage>
        <taxon>Eukaryota</taxon>
        <taxon>Sar</taxon>
        <taxon>Rhizaria</taxon>
        <taxon>Retaria</taxon>
        <taxon>Foraminifera</taxon>
        <taxon>Monothalamids</taxon>
        <taxon>Reticulomyxidae</taxon>
        <taxon>Reticulomyxa</taxon>
    </lineage>
</organism>
<evidence type="ECO:0000313" key="3">
    <source>
        <dbReference type="Proteomes" id="UP000023152"/>
    </source>
</evidence>
<feature type="transmembrane region" description="Helical" evidence="1">
    <location>
        <begin position="93"/>
        <end position="120"/>
    </location>
</feature>
<feature type="transmembrane region" description="Helical" evidence="1">
    <location>
        <begin position="177"/>
        <end position="194"/>
    </location>
</feature>
<reference evidence="2 3" key="1">
    <citation type="journal article" date="2013" name="Curr. Biol.">
        <title>The Genome of the Foraminiferan Reticulomyxa filosa.</title>
        <authorList>
            <person name="Glockner G."/>
            <person name="Hulsmann N."/>
            <person name="Schleicher M."/>
            <person name="Noegel A.A."/>
            <person name="Eichinger L."/>
            <person name="Gallinger C."/>
            <person name="Pawlowski J."/>
            <person name="Sierra R."/>
            <person name="Euteneuer U."/>
            <person name="Pillet L."/>
            <person name="Moustafa A."/>
            <person name="Platzer M."/>
            <person name="Groth M."/>
            <person name="Szafranski K."/>
            <person name="Schliwa M."/>
        </authorList>
    </citation>
    <scope>NUCLEOTIDE SEQUENCE [LARGE SCALE GENOMIC DNA]</scope>
</reference>
<proteinExistence type="predicted"/>
<keyword evidence="3" id="KW-1185">Reference proteome</keyword>
<comment type="caution">
    <text evidence="2">The sequence shown here is derived from an EMBL/GenBank/DDBJ whole genome shotgun (WGS) entry which is preliminary data.</text>
</comment>
<feature type="transmembrane region" description="Helical" evidence="1">
    <location>
        <begin position="132"/>
        <end position="157"/>
    </location>
</feature>
<sequence>MCFFLSPSLKKTSPEKGNIWSLLSVWRFGISMSKKLFFFFLFPPSSPKKKKKKEDHDFEDNEDDEEEIKVKESESFFEYIREHSSNRCISSLCFGWVIGWVWCLENDLPLIVWTIVGTYWLNDAWKHCQLQVHLMTVVAFTVLLLSYLLLSVSVLMFLTKCCRQMQSTLSVGSGKRCIYFCALSLFVPFFFFFFF</sequence>
<dbReference type="EMBL" id="ASPP01009052">
    <property type="protein sequence ID" value="ETO24674.1"/>
    <property type="molecule type" value="Genomic_DNA"/>
</dbReference>
<protein>
    <submittedName>
        <fullName evidence="2">Uncharacterized protein</fullName>
    </submittedName>
</protein>
<accession>X6NFY3</accession>
<keyword evidence="1" id="KW-1133">Transmembrane helix</keyword>
<dbReference type="Proteomes" id="UP000023152">
    <property type="component" value="Unassembled WGS sequence"/>
</dbReference>